<comment type="catalytic activity">
    <reaction evidence="17">
        <text>[GlcNAc-(1-&gt;4)-Mur2Ac(oyl-L-Ala-gamma-D-Glu-L-Lys-D-Ala-D-Ala)](n)-di-trans,octa-cis-undecaprenyl diphosphate + beta-D-GlcNAc-(1-&gt;4)-Mur2Ac(oyl-L-Ala-gamma-D-Glu-L-Lys-D-Ala-D-Ala)-di-trans,octa-cis-undecaprenyl diphosphate = [GlcNAc-(1-&gt;4)-Mur2Ac(oyl-L-Ala-gamma-D-Glu-L-Lys-D-Ala-D-Ala)](n+1)-di-trans,octa-cis-undecaprenyl diphosphate + di-trans,octa-cis-undecaprenyl diphosphate + H(+)</text>
        <dbReference type="Rhea" id="RHEA:23708"/>
        <dbReference type="Rhea" id="RHEA-COMP:9602"/>
        <dbReference type="Rhea" id="RHEA-COMP:9603"/>
        <dbReference type="ChEBI" id="CHEBI:15378"/>
        <dbReference type="ChEBI" id="CHEBI:58405"/>
        <dbReference type="ChEBI" id="CHEBI:60033"/>
        <dbReference type="ChEBI" id="CHEBI:78435"/>
        <dbReference type="EC" id="2.4.99.28"/>
    </reaction>
</comment>
<evidence type="ECO:0000256" key="16">
    <source>
        <dbReference type="ARBA" id="ARBA00034000"/>
    </source>
</evidence>
<keyword evidence="12" id="KW-0573">Peptidoglycan synthesis</keyword>
<feature type="region of interest" description="Disordered" evidence="18">
    <location>
        <begin position="756"/>
        <end position="775"/>
    </location>
</feature>
<comment type="caution">
    <text evidence="22">The sequence shown here is derived from an EMBL/GenBank/DDBJ whole genome shotgun (WGS) entry which is preliminary data.</text>
</comment>
<comment type="similarity">
    <text evidence="4">In the N-terminal section; belongs to the glycosyltransferase 51 family.</text>
</comment>
<evidence type="ECO:0000256" key="11">
    <source>
        <dbReference type="ARBA" id="ARBA00022960"/>
    </source>
</evidence>
<evidence type="ECO:0000313" key="23">
    <source>
        <dbReference type="Proteomes" id="UP001230915"/>
    </source>
</evidence>
<evidence type="ECO:0000256" key="1">
    <source>
        <dbReference type="ARBA" id="ARBA00004236"/>
    </source>
</evidence>
<dbReference type="PANTHER" id="PTHR32282:SF11">
    <property type="entry name" value="PENICILLIN-BINDING PROTEIN 1B"/>
    <property type="match status" value="1"/>
</dbReference>
<comment type="subcellular location">
    <subcellularLocation>
        <location evidence="1">Cell membrane</location>
    </subcellularLocation>
</comment>
<evidence type="ECO:0000256" key="15">
    <source>
        <dbReference type="ARBA" id="ARBA00023316"/>
    </source>
</evidence>
<keyword evidence="23" id="KW-1185">Reference proteome</keyword>
<keyword evidence="9" id="KW-0808">Transferase</keyword>
<dbReference type="PANTHER" id="PTHR32282">
    <property type="entry name" value="BINDING PROTEIN TRANSPEPTIDASE, PUTATIVE-RELATED"/>
    <property type="match status" value="1"/>
</dbReference>
<gene>
    <name evidence="22" type="ORF">RBU60_03575</name>
</gene>
<evidence type="ECO:0000256" key="8">
    <source>
        <dbReference type="ARBA" id="ARBA00022676"/>
    </source>
</evidence>
<keyword evidence="10" id="KW-0378">Hydrolase</keyword>
<evidence type="ECO:0000256" key="12">
    <source>
        <dbReference type="ARBA" id="ARBA00022984"/>
    </source>
</evidence>
<dbReference type="InterPro" id="IPR023346">
    <property type="entry name" value="Lysozyme-like_dom_sf"/>
</dbReference>
<name>A0ABU0ZYV2_9FLAO</name>
<proteinExistence type="inferred from homology"/>
<dbReference type="SUPFAM" id="SSF53955">
    <property type="entry name" value="Lysozyme-like"/>
    <property type="match status" value="1"/>
</dbReference>
<evidence type="ECO:0000256" key="5">
    <source>
        <dbReference type="ARBA" id="ARBA00022475"/>
    </source>
</evidence>
<dbReference type="InterPro" id="IPR001264">
    <property type="entry name" value="Glyco_trans_51"/>
</dbReference>
<evidence type="ECO:0000256" key="14">
    <source>
        <dbReference type="ARBA" id="ARBA00023268"/>
    </source>
</evidence>
<dbReference type="RefSeq" id="WP_308863294.1">
    <property type="nucleotide sequence ID" value="NZ_JAVHUL010000006.1"/>
</dbReference>
<evidence type="ECO:0000256" key="10">
    <source>
        <dbReference type="ARBA" id="ARBA00022801"/>
    </source>
</evidence>
<comment type="catalytic activity">
    <reaction evidence="16">
        <text>Preferential cleavage: (Ac)2-L-Lys-D-Ala-|-D-Ala. Also transpeptidation of peptidyl-alanyl moieties that are N-acyl substituents of D-alanine.</text>
        <dbReference type="EC" id="3.4.16.4"/>
    </reaction>
</comment>
<keyword evidence="14" id="KW-0511">Multifunctional enzyme</keyword>
<dbReference type="InterPro" id="IPR012338">
    <property type="entry name" value="Beta-lactam/transpept-like"/>
</dbReference>
<dbReference type="EMBL" id="JAVHUL010000006">
    <property type="protein sequence ID" value="MDQ7916643.1"/>
    <property type="molecule type" value="Genomic_DNA"/>
</dbReference>
<evidence type="ECO:0000256" key="6">
    <source>
        <dbReference type="ARBA" id="ARBA00022645"/>
    </source>
</evidence>
<comment type="pathway">
    <text evidence="2">Cell wall biogenesis; peptidoglycan biosynthesis.</text>
</comment>
<feature type="transmembrane region" description="Helical" evidence="19">
    <location>
        <begin position="21"/>
        <end position="47"/>
    </location>
</feature>
<reference evidence="22 23" key="1">
    <citation type="submission" date="2023-08" db="EMBL/GenBank/DDBJ databases">
        <title>Mesonia sp. MT50, isolated from deep-sea sediment of the Mariana Trench.</title>
        <authorList>
            <person name="Fu H."/>
        </authorList>
    </citation>
    <scope>NUCLEOTIDE SEQUENCE [LARGE SCALE GENOMIC DNA]</scope>
    <source>
        <strain evidence="22 23">MT50</strain>
    </source>
</reference>
<feature type="domain" description="Penicillin-binding protein transpeptidase" evidence="20">
    <location>
        <begin position="433"/>
        <end position="694"/>
    </location>
</feature>
<evidence type="ECO:0000256" key="2">
    <source>
        <dbReference type="ARBA" id="ARBA00004752"/>
    </source>
</evidence>
<evidence type="ECO:0000259" key="20">
    <source>
        <dbReference type="Pfam" id="PF00905"/>
    </source>
</evidence>
<keyword evidence="6" id="KW-0121">Carboxypeptidase</keyword>
<dbReference type="SUPFAM" id="SSF56601">
    <property type="entry name" value="beta-lactamase/transpeptidase-like"/>
    <property type="match status" value="1"/>
</dbReference>
<dbReference type="InterPro" id="IPR036950">
    <property type="entry name" value="PBP_transglycosylase"/>
</dbReference>
<comment type="similarity">
    <text evidence="3">In the C-terminal section; belongs to the transpeptidase family.</text>
</comment>
<feature type="domain" description="Glycosyl transferase family 51" evidence="21">
    <location>
        <begin position="74"/>
        <end position="249"/>
    </location>
</feature>
<dbReference type="InterPro" id="IPR050396">
    <property type="entry name" value="Glycosyltr_51/Transpeptidase"/>
</dbReference>
<evidence type="ECO:0000259" key="21">
    <source>
        <dbReference type="Pfam" id="PF00912"/>
    </source>
</evidence>
<evidence type="ECO:0000256" key="9">
    <source>
        <dbReference type="ARBA" id="ARBA00022679"/>
    </source>
</evidence>
<organism evidence="22 23">
    <name type="scientific">Mesonia profundi</name>
    <dbReference type="NCBI Taxonomy" id="3070998"/>
    <lineage>
        <taxon>Bacteria</taxon>
        <taxon>Pseudomonadati</taxon>
        <taxon>Bacteroidota</taxon>
        <taxon>Flavobacteriia</taxon>
        <taxon>Flavobacteriales</taxon>
        <taxon>Flavobacteriaceae</taxon>
        <taxon>Mesonia</taxon>
    </lineage>
</organism>
<evidence type="ECO:0000256" key="13">
    <source>
        <dbReference type="ARBA" id="ARBA00023136"/>
    </source>
</evidence>
<accession>A0ABU0ZYV2</accession>
<keyword evidence="15" id="KW-0961">Cell wall biogenesis/degradation</keyword>
<evidence type="ECO:0000256" key="4">
    <source>
        <dbReference type="ARBA" id="ARBA00007739"/>
    </source>
</evidence>
<keyword evidence="8" id="KW-0328">Glycosyltransferase</keyword>
<keyword evidence="19" id="KW-1133">Transmembrane helix</keyword>
<evidence type="ECO:0000313" key="22">
    <source>
        <dbReference type="EMBL" id="MDQ7916643.1"/>
    </source>
</evidence>
<dbReference type="Proteomes" id="UP001230915">
    <property type="component" value="Unassembled WGS sequence"/>
</dbReference>
<dbReference type="InterPro" id="IPR001460">
    <property type="entry name" value="PCN-bd_Tpept"/>
</dbReference>
<keyword evidence="5" id="KW-1003">Cell membrane</keyword>
<dbReference type="Gene3D" id="3.40.710.10">
    <property type="entry name" value="DD-peptidase/beta-lactamase superfamily"/>
    <property type="match status" value="2"/>
</dbReference>
<evidence type="ECO:0000256" key="17">
    <source>
        <dbReference type="ARBA" id="ARBA00049902"/>
    </source>
</evidence>
<evidence type="ECO:0000256" key="19">
    <source>
        <dbReference type="SAM" id="Phobius"/>
    </source>
</evidence>
<keyword evidence="19" id="KW-0812">Transmembrane</keyword>
<protein>
    <submittedName>
        <fullName evidence="22">Transglycosylase domain-containing protein</fullName>
    </submittedName>
</protein>
<dbReference type="Pfam" id="PF00912">
    <property type="entry name" value="Transgly"/>
    <property type="match status" value="1"/>
</dbReference>
<keyword evidence="11" id="KW-0133">Cell shape</keyword>
<dbReference type="Gene3D" id="1.10.3810.10">
    <property type="entry name" value="Biosynthetic peptidoglycan transglycosylase-like"/>
    <property type="match status" value="1"/>
</dbReference>
<keyword evidence="7" id="KW-0645">Protease</keyword>
<keyword evidence="13 19" id="KW-0472">Membrane</keyword>
<sequence length="775" mass="87656">MAKTQSNKKEKKEKNSFRKYIGIFWKLFALGIVLIVAIFLMAGWGMLGEMPSFEQLENPETNLATEVFSSDAQTLGKYYNENRTPIKYEELPSNLINALVATEDVRYYNHSGIDAKGTIRAVAYLGTNGGASTISQQLAKQLFTGIRSRNIFEAVTQKVKEWVIAVRLERSYTKQEILAMYFNIYDFNNNAVGIRSASRIYFGGKDPQELKVEEAAVLVGMFKNSSLYNPRRNPEGVTNRRNVVLKQMERAEFITEQEKDSLQALPLEIDYRPESHQSGLATYFRMYLRDFLKGWAKENPQANGDTYNIYRDGLKVYTSIDSRMQTYAEEAVEEHMRNLQREFDKQNVKNKTAPFRKISSDERDRIMERAMKNSVRWWEMKNKGISEDKIRASFDKKTPMSVFAWNEKKEKDTIMTPRDSILYYKSFLNAGMMSMEPQTGEVKAWVGGIDLRHFKYEHVKQARRQVGSTFKPFVYATAIDQLHLSPCYELPNTLHTIPAGKHGVTKDWTPKNSGGKYGGMVSLKYALANSLNTITSRLIDKIGPEPVIDLLDKLGMDTRNIDPVAAIALGSVDLSVFEMVSAYSTFANKGVYVKPVIVTRIEDKNGTVLYQHVPESRDVMSEEAAYVTINLMEGVTQGGSGTRLKTTWSPPYYKDVVTGHPYAFKNPIAGKTGTTQNQSDGWFMGIVPNLTTGVWVGGEDRSVHFPGIRYGQGATMALPIWGLYMKKVYEDEDLKVSDGAFEKPEELTIDIDCDTSSSENAATEAGEEITEELDL</sequence>
<evidence type="ECO:0000256" key="18">
    <source>
        <dbReference type="SAM" id="MobiDB-lite"/>
    </source>
</evidence>
<dbReference type="Pfam" id="PF00905">
    <property type="entry name" value="Transpeptidase"/>
    <property type="match status" value="1"/>
</dbReference>
<evidence type="ECO:0000256" key="3">
    <source>
        <dbReference type="ARBA" id="ARBA00007090"/>
    </source>
</evidence>
<feature type="compositionally biased region" description="Acidic residues" evidence="18">
    <location>
        <begin position="765"/>
        <end position="775"/>
    </location>
</feature>
<evidence type="ECO:0000256" key="7">
    <source>
        <dbReference type="ARBA" id="ARBA00022670"/>
    </source>
</evidence>